<dbReference type="EMBL" id="CQPD01000037">
    <property type="protein sequence ID" value="CNU74755.1"/>
    <property type="molecule type" value="Genomic_DNA"/>
</dbReference>
<dbReference type="AlphaFoldDB" id="A0A655DL40"/>
<dbReference type="Proteomes" id="UP000042394">
    <property type="component" value="Unassembled WGS sequence"/>
</dbReference>
<reference evidence="1 2" key="1">
    <citation type="submission" date="2015-03" db="EMBL/GenBank/DDBJ databases">
        <authorList>
            <consortium name="Pathogen Informatics"/>
        </authorList>
    </citation>
    <scope>NUCLEOTIDE SEQUENCE [LARGE SCALE GENOMIC DNA]</scope>
    <source>
        <strain evidence="1 2">D4891</strain>
    </source>
</reference>
<gene>
    <name evidence="1" type="ORF">ERS008207_03388</name>
</gene>
<organism evidence="1 2">
    <name type="scientific">Salmonella enterica subsp. enterica serovar Bovismorbificans</name>
    <dbReference type="NCBI Taxonomy" id="58097"/>
    <lineage>
        <taxon>Bacteria</taxon>
        <taxon>Pseudomonadati</taxon>
        <taxon>Pseudomonadota</taxon>
        <taxon>Gammaproteobacteria</taxon>
        <taxon>Enterobacterales</taxon>
        <taxon>Enterobacteriaceae</taxon>
        <taxon>Salmonella</taxon>
    </lineage>
</organism>
<evidence type="ECO:0000313" key="2">
    <source>
        <dbReference type="Proteomes" id="UP000042394"/>
    </source>
</evidence>
<accession>A0A655DL40</accession>
<sequence>MIRDTDQILVDLIIHLLEIEHHQIGNVQQFINHRVITAHKAVGVETGVDTFFFTGAKPVAYKFCLQNGLAAGCRHAAARSIHKMPIGHHLFH</sequence>
<protein>
    <submittedName>
        <fullName evidence="1">Uncharacterized protein</fullName>
    </submittedName>
</protein>
<name>A0A655DL40_SALET</name>
<proteinExistence type="predicted"/>
<evidence type="ECO:0000313" key="1">
    <source>
        <dbReference type="EMBL" id="CNU74755.1"/>
    </source>
</evidence>